<sequence length="325" mass="38084">MSTEDDNAINEINDSSLLESFEKMTTEEDKVVNETNEPLLKKLLSEMPLWDTNFLSSLLESFNKVDTEEINAANEIIDFEKIYENSYYEIDIYKELKYKQNYGLCPECNQPNTSENWCEECNSKRFQQNFDGLINHWDYEKQDWERITNELDEQNYEDANNDTEIKNPLKSSEKYGYRIVLKSLNNSSKNDENFKKFLDEWKSHIKYQYKVVSNGSLLVPVHGITQDPDTKNYMVAMLYIPSGSLRNNLPIIKSNPNDNKYSILYYISVQLEGIHKLDIGPSEMNGSILSFMKWETIQKLLRLFMVPVVEVKVALDLDNLFRISK</sequence>
<comment type="caution">
    <text evidence="1">The sequence shown here is derived from an EMBL/GenBank/DDBJ whole genome shotgun (WGS) entry which is preliminary data.</text>
</comment>
<dbReference type="EMBL" id="BEXD01003978">
    <property type="protein sequence ID" value="GBC04958.1"/>
    <property type="molecule type" value="Genomic_DNA"/>
</dbReference>
<evidence type="ECO:0000313" key="1">
    <source>
        <dbReference type="EMBL" id="GBC04958.1"/>
    </source>
</evidence>
<organism evidence="1 2">
    <name type="scientific">Rhizophagus clarus</name>
    <dbReference type="NCBI Taxonomy" id="94130"/>
    <lineage>
        <taxon>Eukaryota</taxon>
        <taxon>Fungi</taxon>
        <taxon>Fungi incertae sedis</taxon>
        <taxon>Mucoromycota</taxon>
        <taxon>Glomeromycotina</taxon>
        <taxon>Glomeromycetes</taxon>
        <taxon>Glomerales</taxon>
        <taxon>Glomeraceae</taxon>
        <taxon>Rhizophagus</taxon>
    </lineage>
</organism>
<accession>A0A2Z6RPJ0</accession>
<gene>
    <name evidence="1" type="ORF">RclHR1_05970015</name>
</gene>
<dbReference type="AlphaFoldDB" id="A0A2Z6RPJ0"/>
<dbReference type="Proteomes" id="UP000247702">
    <property type="component" value="Unassembled WGS sequence"/>
</dbReference>
<keyword evidence="2" id="KW-1185">Reference proteome</keyword>
<evidence type="ECO:0000313" key="2">
    <source>
        <dbReference type="Proteomes" id="UP000247702"/>
    </source>
</evidence>
<protein>
    <submittedName>
        <fullName evidence="1">Uncharacterized protein</fullName>
    </submittedName>
</protein>
<reference evidence="1 2" key="1">
    <citation type="submission" date="2017-11" db="EMBL/GenBank/DDBJ databases">
        <title>The genome of Rhizophagus clarus HR1 reveals common genetic basis of auxotrophy among arbuscular mycorrhizal fungi.</title>
        <authorList>
            <person name="Kobayashi Y."/>
        </authorList>
    </citation>
    <scope>NUCLEOTIDE SEQUENCE [LARGE SCALE GENOMIC DNA]</scope>
    <source>
        <strain evidence="1 2">HR1</strain>
    </source>
</reference>
<name>A0A2Z6RPJ0_9GLOM</name>
<proteinExistence type="predicted"/>